<dbReference type="Pfam" id="PF02854">
    <property type="entry name" value="MIF4G"/>
    <property type="match status" value="1"/>
</dbReference>
<dbReference type="PANTHER" id="PTHR18034">
    <property type="entry name" value="CELL CYCLE CONTROL PROTEIN CWF22-RELATED"/>
    <property type="match status" value="1"/>
</dbReference>
<organism evidence="8 9">
    <name type="scientific">Paraglomus occultum</name>
    <dbReference type="NCBI Taxonomy" id="144539"/>
    <lineage>
        <taxon>Eukaryota</taxon>
        <taxon>Fungi</taxon>
        <taxon>Fungi incertae sedis</taxon>
        <taxon>Mucoromycota</taxon>
        <taxon>Glomeromycotina</taxon>
        <taxon>Glomeromycetes</taxon>
        <taxon>Paraglomerales</taxon>
        <taxon>Paraglomeraceae</taxon>
        <taxon>Paraglomus</taxon>
    </lineage>
</organism>
<dbReference type="PROSITE" id="PS51366">
    <property type="entry name" value="MI"/>
    <property type="match status" value="1"/>
</dbReference>
<dbReference type="SUPFAM" id="SSF48371">
    <property type="entry name" value="ARM repeat"/>
    <property type="match status" value="1"/>
</dbReference>
<evidence type="ECO:0000313" key="9">
    <source>
        <dbReference type="Proteomes" id="UP000789572"/>
    </source>
</evidence>
<feature type="compositionally biased region" description="Low complexity" evidence="6">
    <location>
        <begin position="558"/>
        <end position="570"/>
    </location>
</feature>
<keyword evidence="5" id="KW-0539">Nucleus</keyword>
<evidence type="ECO:0000313" key="8">
    <source>
        <dbReference type="EMBL" id="CAG8565735.1"/>
    </source>
</evidence>
<dbReference type="SMART" id="SM00543">
    <property type="entry name" value="MIF4G"/>
    <property type="match status" value="1"/>
</dbReference>
<dbReference type="GO" id="GO:0071013">
    <property type="term" value="C:catalytic step 2 spliceosome"/>
    <property type="evidence" value="ECO:0007669"/>
    <property type="project" value="TreeGrafter"/>
</dbReference>
<sequence>MSTAQTETTLINTRAGGVYIPPARLRMMQQQITDKNSAEYQRITWEALKKSINGLINKVNTSNIKNIIFELINENLIRGRGLFARSIMKAQAASLPFTPVYAALVSVVNTKFPQVGALLCTRLVVQFRKAYRRNDKTACLATTTFLAHLCNQSVLDELVALQILVLLLERPTNDSVEIAVGFMREVGALLAEVNPKANNSVYDRFRAILHEGSIDKRVQYMIEVLFQLRKDKYKENPMIPDGLDLVEEGEQCIHHLALDDELDVEEDLGVFRYDPDYLTNEDKYKEIKKQILGEDEDDSEDSEGDSDEDSEEDSDENVVQDAAQQIEIHDRTNTNIIHLRRTIYLTIKSSVDYEECCHKLMKLNIKEGQELELANMIIECCSQERTYEKFFGLVGERLSKLNIVWARSFEQCFVQYFTTIHRYETNRLRQISKFFGHLLATDAISWEVMKAIQLTEEDTTSSSRIFVKILFEELSSNLGVMKLRTRLQSDEMKPFVGGLFPTDNPKNMRFAINYFTSIGLGALTEELREHLKNAPKLLMTQKRKLSSSSSGSDEDDSSSSPGSETDSDASGSETENERYRKRRRKDSYDRHRDAKSRKR</sequence>
<comment type="subcellular location">
    <subcellularLocation>
        <location evidence="1">Nucleus</location>
    </subcellularLocation>
</comment>
<evidence type="ECO:0000256" key="3">
    <source>
        <dbReference type="ARBA" id="ARBA00022664"/>
    </source>
</evidence>
<dbReference type="OrthoDB" id="1924287at2759"/>
<dbReference type="SMART" id="SM00544">
    <property type="entry name" value="MA3"/>
    <property type="match status" value="1"/>
</dbReference>
<evidence type="ECO:0000256" key="6">
    <source>
        <dbReference type="SAM" id="MobiDB-lite"/>
    </source>
</evidence>
<dbReference type="FunFam" id="1.25.40.180:FF:000004">
    <property type="entry name" value="pre-mRNA-splicing factor CWC22 homolog"/>
    <property type="match status" value="1"/>
</dbReference>
<dbReference type="PANTHER" id="PTHR18034:SF3">
    <property type="entry name" value="PRE-MRNA-SPLICING FACTOR CWC22 HOMOLOG"/>
    <property type="match status" value="1"/>
</dbReference>
<dbReference type="Pfam" id="PF02847">
    <property type="entry name" value="MA3"/>
    <property type="match status" value="1"/>
</dbReference>
<dbReference type="Proteomes" id="UP000789572">
    <property type="component" value="Unassembled WGS sequence"/>
</dbReference>
<dbReference type="AlphaFoldDB" id="A0A9N9BIG6"/>
<feature type="domain" description="MI" evidence="7">
    <location>
        <begin position="338"/>
        <end position="454"/>
    </location>
</feature>
<evidence type="ECO:0000256" key="5">
    <source>
        <dbReference type="ARBA" id="ARBA00023242"/>
    </source>
</evidence>
<dbReference type="Gene3D" id="1.25.40.180">
    <property type="match status" value="1"/>
</dbReference>
<comment type="caution">
    <text evidence="8">The sequence shown here is derived from an EMBL/GenBank/DDBJ whole genome shotgun (WGS) entry which is preliminary data.</text>
</comment>
<feature type="compositionally biased region" description="Acidic residues" evidence="6">
    <location>
        <begin position="293"/>
        <end position="318"/>
    </location>
</feature>
<keyword evidence="4" id="KW-0508">mRNA splicing</keyword>
<gene>
    <name evidence="8" type="ORF">POCULU_LOCUS5737</name>
</gene>
<evidence type="ECO:0000259" key="7">
    <source>
        <dbReference type="PROSITE" id="PS51366"/>
    </source>
</evidence>
<dbReference type="InterPro" id="IPR003890">
    <property type="entry name" value="MIF4G-like_typ-3"/>
</dbReference>
<dbReference type="EMBL" id="CAJVPJ010000924">
    <property type="protein sequence ID" value="CAG8565735.1"/>
    <property type="molecule type" value="Genomic_DNA"/>
</dbReference>
<comment type="similarity">
    <text evidence="2">Belongs to the CWC22 family.</text>
</comment>
<protein>
    <submittedName>
        <fullName evidence="8">7890_t:CDS:1</fullName>
    </submittedName>
</protein>
<dbReference type="InterPro" id="IPR016024">
    <property type="entry name" value="ARM-type_fold"/>
</dbReference>
<feature type="region of interest" description="Disordered" evidence="6">
    <location>
        <begin position="538"/>
        <end position="599"/>
    </location>
</feature>
<keyword evidence="9" id="KW-1185">Reference proteome</keyword>
<evidence type="ECO:0000256" key="1">
    <source>
        <dbReference type="ARBA" id="ARBA00004123"/>
    </source>
</evidence>
<dbReference type="GO" id="GO:0003723">
    <property type="term" value="F:RNA binding"/>
    <property type="evidence" value="ECO:0007669"/>
    <property type="project" value="InterPro"/>
</dbReference>
<name>A0A9N9BIG6_9GLOM</name>
<evidence type="ECO:0000256" key="2">
    <source>
        <dbReference type="ARBA" id="ARBA00006856"/>
    </source>
</evidence>
<dbReference type="GO" id="GO:0000398">
    <property type="term" value="P:mRNA splicing, via spliceosome"/>
    <property type="evidence" value="ECO:0007669"/>
    <property type="project" value="TreeGrafter"/>
</dbReference>
<reference evidence="8" key="1">
    <citation type="submission" date="2021-06" db="EMBL/GenBank/DDBJ databases">
        <authorList>
            <person name="Kallberg Y."/>
            <person name="Tangrot J."/>
            <person name="Rosling A."/>
        </authorList>
    </citation>
    <scope>NUCLEOTIDE SEQUENCE</scope>
    <source>
        <strain evidence="8">IA702</strain>
    </source>
</reference>
<feature type="region of interest" description="Disordered" evidence="6">
    <location>
        <begin position="290"/>
        <end position="323"/>
    </location>
</feature>
<dbReference type="InterPro" id="IPR050781">
    <property type="entry name" value="CWC22_splicing_factor"/>
</dbReference>
<keyword evidence="3" id="KW-0507">mRNA processing</keyword>
<evidence type="ECO:0000256" key="4">
    <source>
        <dbReference type="ARBA" id="ARBA00023187"/>
    </source>
</evidence>
<dbReference type="InterPro" id="IPR003891">
    <property type="entry name" value="Initiation_fac_eIF4g_MI"/>
</dbReference>
<proteinExistence type="inferred from homology"/>
<accession>A0A9N9BIG6</accession>